<dbReference type="FunFam" id="3.40.50.300:FF:000205">
    <property type="entry name" value="ABC transporter B family member 4"/>
    <property type="match status" value="1"/>
</dbReference>
<feature type="transmembrane region" description="Helical" evidence="13">
    <location>
        <begin position="57"/>
        <end position="85"/>
    </location>
</feature>
<dbReference type="InterPro" id="IPR003593">
    <property type="entry name" value="AAA+_ATPase"/>
</dbReference>
<dbReference type="InterPro" id="IPR011527">
    <property type="entry name" value="ABC1_TM_dom"/>
</dbReference>
<evidence type="ECO:0000256" key="11">
    <source>
        <dbReference type="ARBA" id="ARBA00023180"/>
    </source>
</evidence>
<evidence type="ECO:0000256" key="4">
    <source>
        <dbReference type="ARBA" id="ARBA00022692"/>
    </source>
</evidence>
<evidence type="ECO:0000256" key="2">
    <source>
        <dbReference type="ARBA" id="ARBA00007577"/>
    </source>
</evidence>
<dbReference type="PANTHER" id="PTHR43394:SF27">
    <property type="entry name" value="ATP-DEPENDENT TRANSLOCASE ABCB1-LIKE"/>
    <property type="match status" value="1"/>
</dbReference>
<evidence type="ECO:0000256" key="8">
    <source>
        <dbReference type="ARBA" id="ARBA00022967"/>
    </source>
</evidence>
<dbReference type="GO" id="GO:0016887">
    <property type="term" value="F:ATP hydrolysis activity"/>
    <property type="evidence" value="ECO:0007669"/>
    <property type="project" value="InterPro"/>
</dbReference>
<keyword evidence="11" id="KW-0325">Glycoprotein</keyword>
<feature type="transmembrane region" description="Helical" evidence="13">
    <location>
        <begin position="320"/>
        <end position="341"/>
    </location>
</feature>
<accession>A0A5K3EJJ9</accession>
<dbReference type="CDD" id="cd03249">
    <property type="entry name" value="ABC_MTABC3_MDL1_MDL2"/>
    <property type="match status" value="1"/>
</dbReference>
<feature type="transmembrane region" description="Helical" evidence="13">
    <location>
        <begin position="180"/>
        <end position="198"/>
    </location>
</feature>
<keyword evidence="10 13" id="KW-0472">Membrane</keyword>
<feature type="domain" description="ABC transporter" evidence="14">
    <location>
        <begin position="383"/>
        <end position="619"/>
    </location>
</feature>
<keyword evidence="7" id="KW-0067">ATP-binding</keyword>
<evidence type="ECO:0000256" key="5">
    <source>
        <dbReference type="ARBA" id="ARBA00022737"/>
    </source>
</evidence>
<keyword evidence="4 13" id="KW-0812">Transmembrane</keyword>
<keyword evidence="6" id="KW-0547">Nucleotide-binding</keyword>
<evidence type="ECO:0000256" key="1">
    <source>
        <dbReference type="ARBA" id="ARBA00004141"/>
    </source>
</evidence>
<evidence type="ECO:0000256" key="13">
    <source>
        <dbReference type="SAM" id="Phobius"/>
    </source>
</evidence>
<keyword evidence="5" id="KW-0677">Repeat</keyword>
<evidence type="ECO:0000256" key="12">
    <source>
        <dbReference type="SAM" id="MobiDB-lite"/>
    </source>
</evidence>
<feature type="domain" description="ABC transmembrane type-1" evidence="15">
    <location>
        <begin position="61"/>
        <end position="349"/>
    </location>
</feature>
<evidence type="ECO:0000256" key="6">
    <source>
        <dbReference type="ARBA" id="ARBA00022741"/>
    </source>
</evidence>
<dbReference type="SUPFAM" id="SSF52540">
    <property type="entry name" value="P-loop containing nucleoside triphosphate hydrolases"/>
    <property type="match status" value="2"/>
</dbReference>
<proteinExistence type="inferred from homology"/>
<comment type="subcellular location">
    <subcellularLocation>
        <location evidence="1">Membrane</location>
        <topology evidence="1">Multi-pass membrane protein</topology>
    </subcellularLocation>
</comment>
<dbReference type="InterPro" id="IPR036640">
    <property type="entry name" value="ABC1_TM_sf"/>
</dbReference>
<dbReference type="GO" id="GO:0005743">
    <property type="term" value="C:mitochondrial inner membrane"/>
    <property type="evidence" value="ECO:0007669"/>
    <property type="project" value="TreeGrafter"/>
</dbReference>
<feature type="transmembrane region" description="Helical" evidence="13">
    <location>
        <begin position="846"/>
        <end position="865"/>
    </location>
</feature>
<keyword evidence="9 13" id="KW-1133">Transmembrane helix</keyword>
<dbReference type="InterPro" id="IPR003439">
    <property type="entry name" value="ABC_transporter-like_ATP-bd"/>
</dbReference>
<feature type="region of interest" description="Disordered" evidence="12">
    <location>
        <begin position="1"/>
        <end position="27"/>
    </location>
</feature>
<organism evidence="16">
    <name type="scientific">Mesocestoides corti</name>
    <name type="common">Flatworm</name>
    <dbReference type="NCBI Taxonomy" id="53468"/>
    <lineage>
        <taxon>Eukaryota</taxon>
        <taxon>Metazoa</taxon>
        <taxon>Spiralia</taxon>
        <taxon>Lophotrochozoa</taxon>
        <taxon>Platyhelminthes</taxon>
        <taxon>Cestoda</taxon>
        <taxon>Eucestoda</taxon>
        <taxon>Cyclophyllidea</taxon>
        <taxon>Mesocestoididae</taxon>
        <taxon>Mesocestoides</taxon>
    </lineage>
</organism>
<dbReference type="GO" id="GO:0090374">
    <property type="term" value="P:oligopeptide export from mitochondrion"/>
    <property type="evidence" value="ECO:0007669"/>
    <property type="project" value="TreeGrafter"/>
</dbReference>
<feature type="domain" description="ABC transporter" evidence="14">
    <location>
        <begin position="1022"/>
        <end position="1266"/>
    </location>
</feature>
<keyword evidence="3" id="KW-0813">Transport</keyword>
<dbReference type="GO" id="GO:0005524">
    <property type="term" value="F:ATP binding"/>
    <property type="evidence" value="ECO:0007669"/>
    <property type="project" value="UniProtKB-KW"/>
</dbReference>
<name>A0A5K3EJJ9_MESCO</name>
<protein>
    <submittedName>
        <fullName evidence="16">ABC transporter domain-containing protein</fullName>
    </submittedName>
</protein>
<feature type="transmembrane region" description="Helical" evidence="13">
    <location>
        <begin position="744"/>
        <end position="771"/>
    </location>
</feature>
<reference evidence="16" key="1">
    <citation type="submission" date="2019-11" db="UniProtKB">
        <authorList>
            <consortium name="WormBaseParasite"/>
        </authorList>
    </citation>
    <scope>IDENTIFICATION</scope>
</reference>
<dbReference type="SMART" id="SM00382">
    <property type="entry name" value="AAA"/>
    <property type="match status" value="2"/>
</dbReference>
<dbReference type="FunFam" id="3.40.50.300:FF:000479">
    <property type="entry name" value="Multidrug resistance protein 1A"/>
    <property type="match status" value="1"/>
</dbReference>
<dbReference type="Pfam" id="PF00664">
    <property type="entry name" value="ABC_membrane"/>
    <property type="match status" value="2"/>
</dbReference>
<comment type="similarity">
    <text evidence="2">Belongs to the ABC transporter superfamily. ABCB family. Multidrug resistance exporter (TC 3.A.1.201) subfamily.</text>
</comment>
<feature type="domain" description="ABC transmembrane type-1" evidence="15">
    <location>
        <begin position="703"/>
        <end position="988"/>
    </location>
</feature>
<evidence type="ECO:0000256" key="9">
    <source>
        <dbReference type="ARBA" id="ARBA00022989"/>
    </source>
</evidence>
<dbReference type="PROSITE" id="PS50929">
    <property type="entry name" value="ABC_TM1F"/>
    <property type="match status" value="2"/>
</dbReference>
<dbReference type="GO" id="GO:0015421">
    <property type="term" value="F:ABC-type oligopeptide transporter activity"/>
    <property type="evidence" value="ECO:0007669"/>
    <property type="project" value="TreeGrafter"/>
</dbReference>
<feature type="transmembrane region" description="Helical" evidence="13">
    <location>
        <begin position="699"/>
        <end position="724"/>
    </location>
</feature>
<dbReference type="CDD" id="cd18578">
    <property type="entry name" value="ABC_6TM_Pgp_ABCB1_D2_like"/>
    <property type="match status" value="1"/>
</dbReference>
<evidence type="ECO:0000256" key="10">
    <source>
        <dbReference type="ARBA" id="ARBA00023136"/>
    </source>
</evidence>
<feature type="transmembrane region" description="Helical" evidence="13">
    <location>
        <begin position="105"/>
        <end position="130"/>
    </location>
</feature>
<feature type="transmembrane region" description="Helical" evidence="13">
    <location>
        <begin position="204"/>
        <end position="226"/>
    </location>
</feature>
<dbReference type="Gene3D" id="3.40.50.300">
    <property type="entry name" value="P-loop containing nucleotide triphosphate hydrolases"/>
    <property type="match status" value="2"/>
</dbReference>
<dbReference type="PROSITE" id="PS50893">
    <property type="entry name" value="ABC_TRANSPORTER_2"/>
    <property type="match status" value="2"/>
</dbReference>
<evidence type="ECO:0000259" key="15">
    <source>
        <dbReference type="PROSITE" id="PS50929"/>
    </source>
</evidence>
<dbReference type="InterPro" id="IPR039421">
    <property type="entry name" value="Type_1_exporter"/>
</dbReference>
<evidence type="ECO:0000256" key="7">
    <source>
        <dbReference type="ARBA" id="ARBA00022840"/>
    </source>
</evidence>
<dbReference type="CDD" id="cd18577">
    <property type="entry name" value="ABC_6TM_Pgp_ABCB1_D1_like"/>
    <property type="match status" value="1"/>
</dbReference>
<keyword evidence="8" id="KW-1278">Translocase</keyword>
<dbReference type="InterPro" id="IPR017871">
    <property type="entry name" value="ABC_transporter-like_CS"/>
</dbReference>
<dbReference type="InterPro" id="IPR027417">
    <property type="entry name" value="P-loop_NTPase"/>
</dbReference>
<evidence type="ECO:0000259" key="14">
    <source>
        <dbReference type="PROSITE" id="PS50893"/>
    </source>
</evidence>
<dbReference type="Pfam" id="PF00005">
    <property type="entry name" value="ABC_tran"/>
    <property type="match status" value="2"/>
</dbReference>
<evidence type="ECO:0000256" key="3">
    <source>
        <dbReference type="ARBA" id="ARBA00022448"/>
    </source>
</evidence>
<evidence type="ECO:0000313" key="16">
    <source>
        <dbReference type="WBParaSite" id="MCU_000646-RC"/>
    </source>
</evidence>
<dbReference type="WBParaSite" id="MCU_000646-RC">
    <property type="protein sequence ID" value="MCU_000646-RC"/>
    <property type="gene ID" value="MCU_000646"/>
</dbReference>
<sequence length="1271" mass="139415">MVGAVSQSTESGRAAQRSSNELSSGDDFSSYDHSLFDNDKKKITYFSLFRYSDTADIIMLVVGVICSCVVGITFPLNLLIINRVINGFVALDAQTKALETMNEMIKWYVLLGSLTLLLAFLQMFCFSLSAKRQGRRIRLKLFQQILRQDIGWFDQQTMGDLITKLTSQVDQIETGIGDRLGRFLQNLVMFISCFVSAFNNQWKLALVGLSTTPVIVIAFTILGLGLSRYSTKEDKEYSLANSIASEVLVSIRTVFAFIGQEKEAARYNANLGAAAKVSLKKNLVLGFGVGLISFSIFSSSGLTFWYGIKLITEGDTSVQGGTIVSVVLAFLVGSIALGLVLPEFAFFTRAASAAKSTFWIIERIPPIDKDQPGEIIENFKGRIEFKNVTFRYPTRPTMTTLNNLSIKVRPGQTVAIVGPSGSGKSTTIQLIQRFYNAESGEILIDGKDIRTLDLVWLRKQIGVVQQEPTLFSGTVAENIAFGLPGATEQEIEAAAKMADAHDFILKLPQAYQTSIVEGGGGMSGGQKQRIAIARALIRNPKILLLDEATSALDTRSERAVQMALDRARTGRTVIMVAHRLTTVRDANKIVVMDRGQVMEIGNHDQLVALNGIYAHMLSTQDKPDSESDTERESDEEGNIDQSLGMSKEEMRKRNVWMRSKRYSEVESVLETLSETSSSIKTSKEKNVLLRAVKLNRPEFPFLFAGLFFSLLSGLSQPGFSILYSQMFGIFSMNNTAQEKLNETSFYSGMMALLGFLQFVVQVLSGGALGYAGSRLIKRARSLLFSALLRQEIGWFDRVENSPGILTARLATEVSCLETVTGVQLGTLMEAISLITASLVIGFVNSWALSLVNLCFAPILVISSALQMNHLKASIGRHEVAGSQVVQEALSAEKTVTSFGLESHFYEKFRKRSAPAPSARYKEALMFAVVHSIASSLLYYQAGSTFYVGAVLLSKGQLTTLAIFRSFAAFNFGSQALGRVASLAPGFKKASHDVRLVFATMDRKTKSDVNAGDFPDEPFDGRIEFRNVYFRYPTRPNTRILRRFSHTVEAGQSVALVGQSGCGKSTLLQLVQRLYDASNHGPDSGIFMNGRDVRTLAPNWIRKQIGIVSQEPNLFDLTIRENIAYGDNSREVSMEEIIAAAKKANAHSFIETLPEGYETNVGQGGSQLSGGQKQRVAIARAIIREPRILLLDEATSALDNESERVVQAALDAAMAGGNRTSLVVAHRLTTVENCDMIVVLQEGQKVESGPPSALMKARGVFYTLHNVDAAVN</sequence>
<feature type="region of interest" description="Disordered" evidence="12">
    <location>
        <begin position="619"/>
        <end position="644"/>
    </location>
</feature>
<dbReference type="PANTHER" id="PTHR43394">
    <property type="entry name" value="ATP-DEPENDENT PERMEASE MDL1, MITOCHONDRIAL"/>
    <property type="match status" value="1"/>
</dbReference>
<feature type="transmembrane region" description="Helical" evidence="13">
    <location>
        <begin position="283"/>
        <end position="308"/>
    </location>
</feature>
<dbReference type="PROSITE" id="PS00211">
    <property type="entry name" value="ABC_TRANSPORTER_1"/>
    <property type="match status" value="2"/>
</dbReference>
<dbReference type="AlphaFoldDB" id="A0A5K3EJJ9"/>
<dbReference type="Gene3D" id="1.20.1560.10">
    <property type="entry name" value="ABC transporter type 1, transmembrane domain"/>
    <property type="match status" value="1"/>
</dbReference>
<feature type="compositionally biased region" description="Basic and acidic residues" evidence="12">
    <location>
        <begin position="621"/>
        <end position="630"/>
    </location>
</feature>
<dbReference type="SUPFAM" id="SSF90123">
    <property type="entry name" value="ABC transporter transmembrane region"/>
    <property type="match status" value="2"/>
</dbReference>